<dbReference type="GO" id="GO:0005886">
    <property type="term" value="C:plasma membrane"/>
    <property type="evidence" value="ECO:0007669"/>
    <property type="project" value="UniProtKB-SubCell"/>
</dbReference>
<evidence type="ECO:0000256" key="12">
    <source>
        <dbReference type="SAM" id="Phobius"/>
    </source>
</evidence>
<keyword evidence="10" id="KW-0675">Receptor</keyword>
<accession>A0AAE1JDU8</accession>
<evidence type="ECO:0000256" key="5">
    <source>
        <dbReference type="ARBA" id="ARBA00022692"/>
    </source>
</evidence>
<comment type="subcellular location">
    <subcellularLocation>
        <location evidence="1">Cell membrane</location>
        <topology evidence="1">Single-pass type I membrane protein</topology>
    </subcellularLocation>
</comment>
<evidence type="ECO:0000256" key="9">
    <source>
        <dbReference type="ARBA" id="ARBA00023136"/>
    </source>
</evidence>
<dbReference type="PANTHER" id="PTHR48061:SF2">
    <property type="entry name" value="RECEPTOR LIKE PROTEIN 30-LIKE"/>
    <property type="match status" value="1"/>
</dbReference>
<keyword evidence="4" id="KW-0433">Leucine-rich repeat</keyword>
<evidence type="ECO:0000256" key="11">
    <source>
        <dbReference type="ARBA" id="ARBA00023180"/>
    </source>
</evidence>
<keyword evidence="8 12" id="KW-1133">Transmembrane helix</keyword>
<feature type="transmembrane region" description="Helical" evidence="12">
    <location>
        <begin position="1045"/>
        <end position="1067"/>
    </location>
</feature>
<dbReference type="Gene3D" id="3.80.10.10">
    <property type="entry name" value="Ribonuclease Inhibitor"/>
    <property type="match status" value="6"/>
</dbReference>
<evidence type="ECO:0000259" key="13">
    <source>
        <dbReference type="Pfam" id="PF08263"/>
    </source>
</evidence>
<evidence type="ECO:0000256" key="1">
    <source>
        <dbReference type="ARBA" id="ARBA00004251"/>
    </source>
</evidence>
<keyword evidence="11" id="KW-0325">Glycoprotein</keyword>
<evidence type="ECO:0000313" key="14">
    <source>
        <dbReference type="EMBL" id="KAK4267723.1"/>
    </source>
</evidence>
<comment type="similarity">
    <text evidence="2">Belongs to the RLP family.</text>
</comment>
<evidence type="ECO:0000256" key="4">
    <source>
        <dbReference type="ARBA" id="ARBA00022614"/>
    </source>
</evidence>
<comment type="caution">
    <text evidence="14">The sequence shown here is derived from an EMBL/GenBank/DDBJ whole genome shotgun (WGS) entry which is preliminary data.</text>
</comment>
<dbReference type="FunFam" id="3.80.10.10:FF:000213">
    <property type="entry name" value="Tyrosine-sulfated glycopeptide receptor 1"/>
    <property type="match status" value="1"/>
</dbReference>
<gene>
    <name evidence="14" type="ORF">QN277_024465</name>
</gene>
<dbReference type="Pfam" id="PF00560">
    <property type="entry name" value="LRR_1"/>
    <property type="match status" value="10"/>
</dbReference>
<keyword evidence="7" id="KW-0677">Repeat</keyword>
<feature type="domain" description="Leucine-rich repeat-containing N-terminal plant-type" evidence="13">
    <location>
        <begin position="32"/>
        <end position="73"/>
    </location>
</feature>
<keyword evidence="9 12" id="KW-0472">Membrane</keyword>
<evidence type="ECO:0000256" key="3">
    <source>
        <dbReference type="ARBA" id="ARBA00022475"/>
    </source>
</evidence>
<organism evidence="14 15">
    <name type="scientific">Acacia crassicarpa</name>
    <name type="common">northern wattle</name>
    <dbReference type="NCBI Taxonomy" id="499986"/>
    <lineage>
        <taxon>Eukaryota</taxon>
        <taxon>Viridiplantae</taxon>
        <taxon>Streptophyta</taxon>
        <taxon>Embryophyta</taxon>
        <taxon>Tracheophyta</taxon>
        <taxon>Spermatophyta</taxon>
        <taxon>Magnoliopsida</taxon>
        <taxon>eudicotyledons</taxon>
        <taxon>Gunneridae</taxon>
        <taxon>Pentapetalae</taxon>
        <taxon>rosids</taxon>
        <taxon>fabids</taxon>
        <taxon>Fabales</taxon>
        <taxon>Fabaceae</taxon>
        <taxon>Caesalpinioideae</taxon>
        <taxon>mimosoid clade</taxon>
        <taxon>Acacieae</taxon>
        <taxon>Acacia</taxon>
    </lineage>
</organism>
<dbReference type="PANTHER" id="PTHR48061">
    <property type="entry name" value="LEUCINE-RICH REPEAT RECEPTOR PROTEIN KINASE EMS1-LIKE-RELATED"/>
    <property type="match status" value="1"/>
</dbReference>
<keyword evidence="15" id="KW-1185">Reference proteome</keyword>
<dbReference type="InterPro" id="IPR001611">
    <property type="entry name" value="Leu-rich_rpt"/>
</dbReference>
<dbReference type="FunFam" id="3.80.10.10:FF:000095">
    <property type="entry name" value="LRR receptor-like serine/threonine-protein kinase GSO1"/>
    <property type="match status" value="2"/>
</dbReference>
<name>A0AAE1JDU8_9FABA</name>
<keyword evidence="5 12" id="KW-0812">Transmembrane</keyword>
<dbReference type="InterPro" id="IPR032675">
    <property type="entry name" value="LRR_dom_sf"/>
</dbReference>
<dbReference type="AlphaFoldDB" id="A0AAE1JDU8"/>
<sequence length="1110" mass="124461">MRFILILWIFLLPFCFINLSINVLFVSSHCLSHQKSALLHLRRNLIFNSSESKKLVRWNQSHDCCLWNGVTCDKGHVIALDLSGETISGVLDSSNNSIFNLQFLQNLNLAYNKFHNSIVLSKLHKLKILRYLNLSNAGFEGQIPVEISHLTKLTFLDLSTSSLHTLKLEEPNVTMLLQKLTKLQELYLDGVKVFSQGKEWGQALSTLQNLQIVSMSFCNLFGPIDFSIAKLQSLLVLRLNDNNIESSVPKALVGLSNLTTLQLRNCNLSGVFPEQIFQMPSLQVLDVSDNLDLQGSLPNFQHHGFLQSLNLSHTKFSGKLPSSIHNLSKLSALDLSSSNFNGTLPCSFSKLTSLVYLDLSFNNFTGPLPPFNLSKSLSYLSLNHNYLKGEVSSVHFTGLENLVTIDLAGNLFNGRVPSSLFTLPSLRDLILSNNRFEGVLDEFPNASSSPLEILDMSGNNLQGPVPVSIFDLRRLSLLQLSSNKFNGTIHLDMMRSLENLGTLDLSGNNFLVDTTLVNTHNLSSFPKLNNFMLASCKLKEFPVFLRNQSNLLWLDLSNNQIQGTIPNWIWRFEFMVFLNLSNNFLTDMEGPFHNITSNMFLLDLHSNQIKGHPPIFPKFVIYLDYSSNRFSSIAPDFGNHLPFTYFLSLANNSFHGKIHESLCNMSALRVLDLADNSFSESIPECLTRMSDTLRVLKLAGNSLEGQIPNTFSTSCALRFLDLNENFLGGTVPESLPNCQKLQVLNLGNNHLTDRFPCFLGNVSTLRVMILRSNKFYGTLECSNSIGKWEKVQIVDLASNNLSGTLPVALLQSWKTLVIPYEDKSGSEFGQLSFDFYDNNHIVDFKNALSTVNKDLAPKLAELIELEPPFVINHLWSDIEANDFGRRSYLDSVTIVIKGRQLQLVKILTAFTSLDFSSNHFEGSIPKELMSLKALRALNLSQNAFSGHVPSSIGNLKYLESLDLSNNSFGGHIPTELASLSFLEFLNLSYNHLTGQIPTGTQIQSFEADSFKGNKALCGPPLTQNCSLPIPSSKKTQSNDGSSIDWNFLSAELGFTFGLGIIIFPLIFCQQWRLKCSKHADYILWKIIPQLDFVYEHRGGKTYRSLRWKPF</sequence>
<reference evidence="14" key="1">
    <citation type="submission" date="2023-10" db="EMBL/GenBank/DDBJ databases">
        <title>Chromosome-level genome of the transformable northern wattle, Acacia crassicarpa.</title>
        <authorList>
            <person name="Massaro I."/>
            <person name="Sinha N.R."/>
            <person name="Poethig S."/>
            <person name="Leichty A.R."/>
        </authorList>
    </citation>
    <scope>NUCLEOTIDE SEQUENCE</scope>
    <source>
        <strain evidence="14">Acra3RX</strain>
        <tissue evidence="14">Leaf</tissue>
    </source>
</reference>
<dbReference type="InterPro" id="IPR003591">
    <property type="entry name" value="Leu-rich_rpt_typical-subtyp"/>
</dbReference>
<dbReference type="InterPro" id="IPR046956">
    <property type="entry name" value="RLP23-like"/>
</dbReference>
<evidence type="ECO:0000256" key="10">
    <source>
        <dbReference type="ARBA" id="ARBA00023170"/>
    </source>
</evidence>
<dbReference type="Pfam" id="PF08263">
    <property type="entry name" value="LRRNT_2"/>
    <property type="match status" value="1"/>
</dbReference>
<evidence type="ECO:0000256" key="6">
    <source>
        <dbReference type="ARBA" id="ARBA00022729"/>
    </source>
</evidence>
<protein>
    <recommendedName>
        <fullName evidence="13">Leucine-rich repeat-containing N-terminal plant-type domain-containing protein</fullName>
    </recommendedName>
</protein>
<dbReference type="SUPFAM" id="SSF52058">
    <property type="entry name" value="L domain-like"/>
    <property type="match status" value="4"/>
</dbReference>
<keyword evidence="6" id="KW-0732">Signal</keyword>
<dbReference type="InterPro" id="IPR013210">
    <property type="entry name" value="LRR_N_plant-typ"/>
</dbReference>
<keyword evidence="3" id="KW-1003">Cell membrane</keyword>
<evidence type="ECO:0000256" key="8">
    <source>
        <dbReference type="ARBA" id="ARBA00022989"/>
    </source>
</evidence>
<dbReference type="SMART" id="SM00369">
    <property type="entry name" value="LRR_TYP"/>
    <property type="match status" value="8"/>
</dbReference>
<dbReference type="Proteomes" id="UP001293593">
    <property type="component" value="Unassembled WGS sequence"/>
</dbReference>
<dbReference type="Pfam" id="PF13855">
    <property type="entry name" value="LRR_8"/>
    <property type="match status" value="3"/>
</dbReference>
<dbReference type="EMBL" id="JAWXYG010000007">
    <property type="protein sequence ID" value="KAK4267723.1"/>
    <property type="molecule type" value="Genomic_DNA"/>
</dbReference>
<proteinExistence type="inferred from homology"/>
<evidence type="ECO:0000313" key="15">
    <source>
        <dbReference type="Proteomes" id="UP001293593"/>
    </source>
</evidence>
<evidence type="ECO:0000256" key="7">
    <source>
        <dbReference type="ARBA" id="ARBA00022737"/>
    </source>
</evidence>
<evidence type="ECO:0000256" key="2">
    <source>
        <dbReference type="ARBA" id="ARBA00009592"/>
    </source>
</evidence>